<evidence type="ECO:0000313" key="3">
    <source>
        <dbReference type="Proteomes" id="UP000271241"/>
    </source>
</evidence>
<sequence>MATDAGVSKRRKKRWEAWAWRREDTNDQTGRTDMRLEQGGRRRCARSASVAGPVSRGNGTYTDEQYNWKAAARATLRPGQCELQAEGRQNAKEDDGGGRSRQQAKRVDGKSAGRQRTNTTRLVHSKSGAIAVSTPHAHARACTKADTVAGTANESRRASRYSHGMHATKVCAIARNKNGPSPRPRRGKRMYAAGARAKGHKQQKEKDSQKRYTGASDSKLAAEHGCDEKERERERGAG</sequence>
<feature type="compositionally biased region" description="Basic and acidic residues" evidence="1">
    <location>
        <begin position="220"/>
        <end position="238"/>
    </location>
</feature>
<organism evidence="2 3">
    <name type="scientific">Thamnocephalis sphaerospora</name>
    <dbReference type="NCBI Taxonomy" id="78915"/>
    <lineage>
        <taxon>Eukaryota</taxon>
        <taxon>Fungi</taxon>
        <taxon>Fungi incertae sedis</taxon>
        <taxon>Zoopagomycota</taxon>
        <taxon>Zoopagomycotina</taxon>
        <taxon>Zoopagomycetes</taxon>
        <taxon>Zoopagales</taxon>
        <taxon>Sigmoideomycetaceae</taxon>
        <taxon>Thamnocephalis</taxon>
    </lineage>
</organism>
<proteinExistence type="predicted"/>
<gene>
    <name evidence="2" type="ORF">THASP1DRAFT_22238</name>
</gene>
<accession>A0A4P9XX02</accession>
<feature type="region of interest" description="Disordered" evidence="1">
    <location>
        <begin position="79"/>
        <end position="238"/>
    </location>
</feature>
<keyword evidence="3" id="KW-1185">Reference proteome</keyword>
<feature type="compositionally biased region" description="Basic and acidic residues" evidence="1">
    <location>
        <begin position="26"/>
        <end position="40"/>
    </location>
</feature>
<dbReference type="EMBL" id="KZ992477">
    <property type="protein sequence ID" value="RKP09970.1"/>
    <property type="molecule type" value="Genomic_DNA"/>
</dbReference>
<evidence type="ECO:0000313" key="2">
    <source>
        <dbReference type="EMBL" id="RKP09970.1"/>
    </source>
</evidence>
<dbReference type="Proteomes" id="UP000271241">
    <property type="component" value="Unassembled WGS sequence"/>
</dbReference>
<dbReference type="AlphaFoldDB" id="A0A4P9XX02"/>
<protein>
    <submittedName>
        <fullName evidence="2">Uncharacterized protein</fullName>
    </submittedName>
</protein>
<feature type="compositionally biased region" description="Basic and acidic residues" evidence="1">
    <location>
        <begin position="89"/>
        <end position="98"/>
    </location>
</feature>
<name>A0A4P9XX02_9FUNG</name>
<feature type="region of interest" description="Disordered" evidence="1">
    <location>
        <begin position="26"/>
        <end position="61"/>
    </location>
</feature>
<reference evidence="3" key="1">
    <citation type="journal article" date="2018" name="Nat. Microbiol.">
        <title>Leveraging single-cell genomics to expand the fungal tree of life.</title>
        <authorList>
            <person name="Ahrendt S.R."/>
            <person name="Quandt C.A."/>
            <person name="Ciobanu D."/>
            <person name="Clum A."/>
            <person name="Salamov A."/>
            <person name="Andreopoulos B."/>
            <person name="Cheng J.F."/>
            <person name="Woyke T."/>
            <person name="Pelin A."/>
            <person name="Henrissat B."/>
            <person name="Reynolds N.K."/>
            <person name="Benny G.L."/>
            <person name="Smith M.E."/>
            <person name="James T.Y."/>
            <person name="Grigoriev I.V."/>
        </authorList>
    </citation>
    <scope>NUCLEOTIDE SEQUENCE [LARGE SCALE GENOMIC DNA]</scope>
    <source>
        <strain evidence="3">RSA 1356</strain>
    </source>
</reference>
<evidence type="ECO:0000256" key="1">
    <source>
        <dbReference type="SAM" id="MobiDB-lite"/>
    </source>
</evidence>